<protein>
    <submittedName>
        <fullName evidence="2">Uncharacterized protein DUF4430</fullName>
    </submittedName>
</protein>
<organism evidence="2 3">
    <name type="scientific">Marinisporobacter balticus</name>
    <dbReference type="NCBI Taxonomy" id="2018667"/>
    <lineage>
        <taxon>Bacteria</taxon>
        <taxon>Bacillati</taxon>
        <taxon>Bacillota</taxon>
        <taxon>Clostridia</taxon>
        <taxon>Peptostreptococcales</taxon>
        <taxon>Thermotaleaceae</taxon>
        <taxon>Marinisporobacter</taxon>
    </lineage>
</organism>
<evidence type="ECO:0000259" key="1">
    <source>
        <dbReference type="Pfam" id="PF14478"/>
    </source>
</evidence>
<dbReference type="Pfam" id="PF14478">
    <property type="entry name" value="DUF4430"/>
    <property type="match status" value="1"/>
</dbReference>
<feature type="domain" description="Transcobalamin-like C-terminal" evidence="1">
    <location>
        <begin position="55"/>
        <end position="126"/>
    </location>
</feature>
<dbReference type="EMBL" id="SLWV01000021">
    <property type="protein sequence ID" value="TCO71476.1"/>
    <property type="molecule type" value="Genomic_DNA"/>
</dbReference>
<name>A0A4R2KLC1_9FIRM</name>
<dbReference type="AlphaFoldDB" id="A0A4R2KLC1"/>
<gene>
    <name evidence="2" type="ORF">EV214_12128</name>
</gene>
<reference evidence="2 3" key="1">
    <citation type="submission" date="2019-03" db="EMBL/GenBank/DDBJ databases">
        <title>Genomic Encyclopedia of Type Strains, Phase IV (KMG-IV): sequencing the most valuable type-strain genomes for metagenomic binning, comparative biology and taxonomic classification.</title>
        <authorList>
            <person name="Goeker M."/>
        </authorList>
    </citation>
    <scope>NUCLEOTIDE SEQUENCE [LARGE SCALE GENOMIC DNA]</scope>
    <source>
        <strain evidence="2 3">DSM 102940</strain>
    </source>
</reference>
<dbReference type="RefSeq" id="WP_165916367.1">
    <property type="nucleotide sequence ID" value="NZ_SLWV01000021.1"/>
</dbReference>
<comment type="caution">
    <text evidence="2">The sequence shown here is derived from an EMBL/GenBank/DDBJ whole genome shotgun (WGS) entry which is preliminary data.</text>
</comment>
<accession>A0A4R2KLC1</accession>
<dbReference type="InterPro" id="IPR027954">
    <property type="entry name" value="Transcobalamin-like_C"/>
</dbReference>
<dbReference type="Gene3D" id="2.170.130.30">
    <property type="match status" value="1"/>
</dbReference>
<evidence type="ECO:0000313" key="2">
    <source>
        <dbReference type="EMBL" id="TCO71476.1"/>
    </source>
</evidence>
<evidence type="ECO:0000313" key="3">
    <source>
        <dbReference type="Proteomes" id="UP000294919"/>
    </source>
</evidence>
<keyword evidence="3" id="KW-1185">Reference proteome</keyword>
<proteinExistence type="predicted"/>
<dbReference type="Proteomes" id="UP000294919">
    <property type="component" value="Unassembled WGS sequence"/>
</dbReference>
<sequence>MKKGLFIFLCIIFICTCVGCTEKSTLENGKIEVIVSRDFGNEIVSEKAVDFSEDSNAIEVMEENFDIETAYGGGFINAIGGLKSGFTGVEDKKKVDWFYYVNGILPEVGAQDYYLKSGDVVVWDYHDWSNNRYGSSIIGAYPINFINAHDENVLKTEITYEKNYEKESQGFASFLKEQGVKNIVFKNMDEQVLENGEINSILIGSWDALSKSDTIKGFYENGKKTGLYFKMDKNIKALNEKGEIAKEYKKGAVITSIVKEYGLSGTIWLITGNDEACIKKAIKLLYENPEKLKGKFSIIVTEDEMVNIPIKN</sequence>